<dbReference type="InterPro" id="IPR050900">
    <property type="entry name" value="Transposase_IS3/IS150/IS904"/>
</dbReference>
<dbReference type="PANTHER" id="PTHR46889">
    <property type="entry name" value="TRANSPOSASE INSF FOR INSERTION SEQUENCE IS3B-RELATED"/>
    <property type="match status" value="1"/>
</dbReference>
<protein>
    <submittedName>
        <fullName evidence="2">IS3 family transposase</fullName>
    </submittedName>
</protein>
<evidence type="ECO:0000259" key="1">
    <source>
        <dbReference type="PROSITE" id="PS50994"/>
    </source>
</evidence>
<evidence type="ECO:0000313" key="2">
    <source>
        <dbReference type="EMBL" id="KAA3157812.1"/>
    </source>
</evidence>
<accession>A0ABQ6S0A0</accession>
<dbReference type="InterPro" id="IPR048020">
    <property type="entry name" value="Transpos_IS3"/>
</dbReference>
<evidence type="ECO:0000313" key="3">
    <source>
        <dbReference type="Proteomes" id="UP000324870"/>
    </source>
</evidence>
<dbReference type="PROSITE" id="PS50994">
    <property type="entry name" value="INTEGRASE"/>
    <property type="match status" value="1"/>
</dbReference>
<comment type="caution">
    <text evidence="2">The sequence shown here is derived from an EMBL/GenBank/DDBJ whole genome shotgun (WGS) entry which is preliminary data.</text>
</comment>
<dbReference type="Pfam" id="PF00665">
    <property type="entry name" value="rve"/>
    <property type="match status" value="1"/>
</dbReference>
<name>A0ABQ6S0A0_9BACT</name>
<sequence>MRYRPAKKIRSRTVQRLKERHTAMSLSFLCGLFGYTRQAYYKHLRRNREGSLSDTLLLERVGYYRKLMPRLGGRKLWHLLQQGGFPVSRDRLFTLLSENNLLVKRRKKYSVTTCSRHWMRKYPNLIRGFDLERPHRLWGGDITYISLKEGFAYLALITDAYSKRIVGYNLNTTLERDGALRALRMAIDQTPQQKRQGLIHHSDRGCQYCSKEYVKLLTDNGIRISMTEKGDPYENAVAERVNGILKSEWIDEECFESFQAAKERIDEIVILYNSFRPHASCDWLTPLEAELRTGKLKHHWGRKTVVRKAYVNLYQDNIF</sequence>
<organism evidence="2 3">
    <name type="scientific">Alistipes finegoldii</name>
    <dbReference type="NCBI Taxonomy" id="214856"/>
    <lineage>
        <taxon>Bacteria</taxon>
        <taxon>Pseudomonadati</taxon>
        <taxon>Bacteroidota</taxon>
        <taxon>Bacteroidia</taxon>
        <taxon>Bacteroidales</taxon>
        <taxon>Rikenellaceae</taxon>
        <taxon>Alistipes</taxon>
    </lineage>
</organism>
<dbReference type="NCBIfam" id="NF033516">
    <property type="entry name" value="transpos_IS3"/>
    <property type="match status" value="1"/>
</dbReference>
<dbReference type="InterPro" id="IPR036397">
    <property type="entry name" value="RNaseH_sf"/>
</dbReference>
<dbReference type="InterPro" id="IPR012337">
    <property type="entry name" value="RNaseH-like_sf"/>
</dbReference>
<gene>
    <name evidence="2" type="ORF">F2A26_13610</name>
</gene>
<feature type="domain" description="Integrase catalytic" evidence="1">
    <location>
        <begin position="130"/>
        <end position="294"/>
    </location>
</feature>
<dbReference type="EMBL" id="VVND01000032">
    <property type="protein sequence ID" value="KAA3157812.1"/>
    <property type="molecule type" value="Genomic_DNA"/>
</dbReference>
<dbReference type="Gene3D" id="3.30.420.10">
    <property type="entry name" value="Ribonuclease H-like superfamily/Ribonuclease H"/>
    <property type="match status" value="1"/>
</dbReference>
<dbReference type="SUPFAM" id="SSF53098">
    <property type="entry name" value="Ribonuclease H-like"/>
    <property type="match status" value="1"/>
</dbReference>
<dbReference type="InterPro" id="IPR001584">
    <property type="entry name" value="Integrase_cat-core"/>
</dbReference>
<proteinExistence type="predicted"/>
<dbReference type="Proteomes" id="UP000324870">
    <property type="component" value="Unassembled WGS sequence"/>
</dbReference>
<dbReference type="PANTHER" id="PTHR46889:SF5">
    <property type="entry name" value="INTEGRASE PROTEIN"/>
    <property type="match status" value="1"/>
</dbReference>
<keyword evidence="3" id="KW-1185">Reference proteome</keyword>
<reference evidence="2 3" key="1">
    <citation type="journal article" date="2019" name="Nat. Med.">
        <title>A library of human gut bacterial isolates paired with longitudinal multiomics data enables mechanistic microbiome research.</title>
        <authorList>
            <person name="Poyet M."/>
            <person name="Groussin M."/>
            <person name="Gibbons S.M."/>
            <person name="Avila-Pacheco J."/>
            <person name="Jiang X."/>
            <person name="Kearney S.M."/>
            <person name="Perrotta A.R."/>
            <person name="Berdy B."/>
            <person name="Zhao S."/>
            <person name="Lieberman T.D."/>
            <person name="Swanson P.K."/>
            <person name="Smith M."/>
            <person name="Roesemann S."/>
            <person name="Alexander J.E."/>
            <person name="Rich S.A."/>
            <person name="Livny J."/>
            <person name="Vlamakis H."/>
            <person name="Clish C."/>
            <person name="Bullock K."/>
            <person name="Deik A."/>
            <person name="Scott J."/>
            <person name="Pierce K.A."/>
            <person name="Xavier R.J."/>
            <person name="Alm E.J."/>
        </authorList>
    </citation>
    <scope>NUCLEOTIDE SEQUENCE [LARGE SCALE GENOMIC DNA]</scope>
    <source>
        <strain evidence="2 3">BIOML-A1</strain>
    </source>
</reference>